<dbReference type="AlphaFoldDB" id="N1UPM4"/>
<dbReference type="EMBL" id="AHNY02000121">
    <property type="protein sequence ID" value="EMY25776.1"/>
    <property type="molecule type" value="Genomic_DNA"/>
</dbReference>
<comment type="caution">
    <text evidence="1">The sequence shown here is derived from an EMBL/GenBank/DDBJ whole genome shotgun (WGS) entry which is preliminary data.</text>
</comment>
<organism evidence="1 2">
    <name type="scientific">Leptospira interrogans serovar Australis str. 200703203</name>
    <dbReference type="NCBI Taxonomy" id="1085541"/>
    <lineage>
        <taxon>Bacteria</taxon>
        <taxon>Pseudomonadati</taxon>
        <taxon>Spirochaetota</taxon>
        <taxon>Spirochaetia</taxon>
        <taxon>Leptospirales</taxon>
        <taxon>Leptospiraceae</taxon>
        <taxon>Leptospira</taxon>
    </lineage>
</organism>
<proteinExistence type="predicted"/>
<dbReference type="BioCyc" id="LINT1085541:G11IQ-4784-MONOMER"/>
<sequence>MISLAQDPIFGPDEDVSPHAPLGMFIELVSRSQSEIWQAVESNYNESYLETATGISLDRLVRLKESNEKKLKQKKSIL</sequence>
<evidence type="ECO:0000313" key="1">
    <source>
        <dbReference type="EMBL" id="EMY25776.1"/>
    </source>
</evidence>
<protein>
    <submittedName>
        <fullName evidence="1">Uncharacterized protein</fullName>
    </submittedName>
</protein>
<evidence type="ECO:0000313" key="2">
    <source>
        <dbReference type="Proteomes" id="UP000012220"/>
    </source>
</evidence>
<reference evidence="1 2" key="1">
    <citation type="submission" date="2013-02" db="EMBL/GenBank/DDBJ databases">
        <authorList>
            <person name="Harkins D.M."/>
            <person name="Durkin A.S."/>
            <person name="Brinkac L.M."/>
            <person name="Haft D.H."/>
            <person name="Selengut J.D."/>
            <person name="Sanka R."/>
            <person name="DePew J."/>
            <person name="Purushe J."/>
            <person name="Picardeau M."/>
            <person name="Werts C."/>
            <person name="Goarant C."/>
            <person name="Vinetz J.M."/>
            <person name="Sutton G.G."/>
            <person name="Nierman W.C."/>
            <person name="Fouts D.E."/>
        </authorList>
    </citation>
    <scope>NUCLEOTIDE SEQUENCE [LARGE SCALE GENOMIC DNA]</scope>
    <source>
        <strain evidence="1 2">200703203</strain>
    </source>
</reference>
<gene>
    <name evidence="1" type="ORF">LEP1GSC115_0283</name>
</gene>
<accession>N1UPM4</accession>
<dbReference type="Proteomes" id="UP000012220">
    <property type="component" value="Unassembled WGS sequence"/>
</dbReference>
<name>N1UPM4_LEPIR</name>